<evidence type="ECO:0008006" key="3">
    <source>
        <dbReference type="Google" id="ProtNLM"/>
    </source>
</evidence>
<dbReference type="VEuPathDB" id="MicrosporidiaDB:CWI39_2301p0010"/>
<dbReference type="VEuPathDB" id="MicrosporidiaDB:CWI36_1303p0010"/>
<dbReference type="EMBL" id="PITI01001303">
    <property type="protein sequence ID" value="TBU01598.1"/>
    <property type="molecule type" value="Genomic_DNA"/>
</dbReference>
<organism evidence="1 2">
    <name type="scientific">Hamiltosporidium magnivora</name>
    <dbReference type="NCBI Taxonomy" id="148818"/>
    <lineage>
        <taxon>Eukaryota</taxon>
        <taxon>Fungi</taxon>
        <taxon>Fungi incertae sedis</taxon>
        <taxon>Microsporidia</taxon>
        <taxon>Dubosqiidae</taxon>
        <taxon>Hamiltosporidium</taxon>
    </lineage>
</organism>
<dbReference type="Gene3D" id="3.80.10.10">
    <property type="entry name" value="Ribonuclease Inhibitor"/>
    <property type="match status" value="1"/>
</dbReference>
<dbReference type="SUPFAM" id="SSF52047">
    <property type="entry name" value="RNI-like"/>
    <property type="match status" value="1"/>
</dbReference>
<evidence type="ECO:0000313" key="1">
    <source>
        <dbReference type="EMBL" id="TBU01598.1"/>
    </source>
</evidence>
<sequence>MITCEFYYGNLILSEGHGNYFDVSLLYKNIPYKNLLINSYKVFRSLENILKSSCILNTLRLLFNELNIKSLILNDFLCDEIISDDFAPIILSMFDFYSVKISNFRIQNSLEFLYCILIGIKKDFEILELVNIKSYRLNLNFFLKERKPRVLVLCEVNLIEYSSLVDDFPDFYENLEFIDFRFVYLNSHWWNDFLQKANLNKIILYFDNSKSEKNFSDEFTKLKSRKNNILYLELKFNCYKITTDFCNSLLFFKNLKSLKLDRYIIDEDTGSYFYKAIECMKELEYLALCQLADITKPFDFLLNKFKIKSLFLQNISVDNDIILIHVSKPDVGYKSVDLLSRNINTLSLRNPPSIFMHKWNILSRLDSLEYLSISSCNSRTGYLSKLNSKCSLNLKRLSYRYGTIDFNDINKIGELKVLEELKFYGCKFLNYTFKDFINSCKFFKSLKNLKFWVLDMKNDDLLNLKRFRKLKKLSFRFTEFELLNIKNCLLSLSISQMQNLASNDVRNYKFFVGILVRATSR</sequence>
<dbReference type="Proteomes" id="UP000291404">
    <property type="component" value="Unassembled WGS sequence"/>
</dbReference>
<reference evidence="1 2" key="1">
    <citation type="submission" date="2017-12" db="EMBL/GenBank/DDBJ databases">
        <authorList>
            <person name="Pombert J.-F."/>
            <person name="Haag K.L."/>
            <person name="Ebert D."/>
        </authorList>
    </citation>
    <scope>NUCLEOTIDE SEQUENCE [LARGE SCALE GENOMIC DNA]</scope>
    <source>
        <strain evidence="1">BE-OM-2</strain>
    </source>
</reference>
<dbReference type="AlphaFoldDB" id="A0A4Q9L2G6"/>
<name>A0A4Q9L2G6_9MICR</name>
<proteinExistence type="predicted"/>
<protein>
    <recommendedName>
        <fullName evidence="3">Leucine-rich repeat-containing protein</fullName>
    </recommendedName>
</protein>
<keyword evidence="2" id="KW-1185">Reference proteome</keyword>
<evidence type="ECO:0000313" key="2">
    <source>
        <dbReference type="Proteomes" id="UP000291404"/>
    </source>
</evidence>
<accession>A0A4Q9L2G6</accession>
<gene>
    <name evidence="1" type="ORF">CWI36_1303p0010</name>
</gene>
<comment type="caution">
    <text evidence="1">The sequence shown here is derived from an EMBL/GenBank/DDBJ whole genome shotgun (WGS) entry which is preliminary data.</text>
</comment>
<dbReference type="InterPro" id="IPR032675">
    <property type="entry name" value="LRR_dom_sf"/>
</dbReference>